<organism evidence="1 2">
    <name type="scientific">Paxillus involutus ATCC 200175</name>
    <dbReference type="NCBI Taxonomy" id="664439"/>
    <lineage>
        <taxon>Eukaryota</taxon>
        <taxon>Fungi</taxon>
        <taxon>Dikarya</taxon>
        <taxon>Basidiomycota</taxon>
        <taxon>Agaricomycotina</taxon>
        <taxon>Agaricomycetes</taxon>
        <taxon>Agaricomycetidae</taxon>
        <taxon>Boletales</taxon>
        <taxon>Paxilineae</taxon>
        <taxon>Paxillaceae</taxon>
        <taxon>Paxillus</taxon>
    </lineage>
</organism>
<dbReference type="EMBL" id="KN820527">
    <property type="protein sequence ID" value="KIJ06080.1"/>
    <property type="molecule type" value="Genomic_DNA"/>
</dbReference>
<name>A0A0C9SUG1_PAXIN</name>
<sequence>MHGHIAGFTGQLNPDCISDNSLFAESQPLEFHATAWGRPATDSITRQSDLERKMKMATEMIELHVTSPLSIFGHCSRTSSESLDELVDNLDFGHRSRPSSKPLDELVNIPGPSSGCCEGSEGYTTPSMVDHLYACQSTWGSYYIAAAVVDQEATLSMDLSTVPRGLYELLYYTHVRVSECLGKLLRSIIHDRKHGHALFTDPTGGSKWYDEFGLGLPGRLSTNPSEAIGHQSSLPARNVPPIFVEGSGQAGRYQQQHAIQTNTYVKTLLQREWWEGGQKSEPLRLYD</sequence>
<dbReference type="AlphaFoldDB" id="A0A0C9SUG1"/>
<keyword evidence="2" id="KW-1185">Reference proteome</keyword>
<accession>A0A0C9SUG1</accession>
<gene>
    <name evidence="1" type="ORF">PAXINDRAFT_158850</name>
</gene>
<reference evidence="1 2" key="1">
    <citation type="submission" date="2014-06" db="EMBL/GenBank/DDBJ databases">
        <authorList>
            <consortium name="DOE Joint Genome Institute"/>
            <person name="Kuo A."/>
            <person name="Kohler A."/>
            <person name="Nagy L.G."/>
            <person name="Floudas D."/>
            <person name="Copeland A."/>
            <person name="Barry K.W."/>
            <person name="Cichocki N."/>
            <person name="Veneault-Fourrey C."/>
            <person name="LaButti K."/>
            <person name="Lindquist E.A."/>
            <person name="Lipzen A."/>
            <person name="Lundell T."/>
            <person name="Morin E."/>
            <person name="Murat C."/>
            <person name="Sun H."/>
            <person name="Tunlid A."/>
            <person name="Henrissat B."/>
            <person name="Grigoriev I.V."/>
            <person name="Hibbett D.S."/>
            <person name="Martin F."/>
            <person name="Nordberg H.P."/>
            <person name="Cantor M.N."/>
            <person name="Hua S.X."/>
        </authorList>
    </citation>
    <scope>NUCLEOTIDE SEQUENCE [LARGE SCALE GENOMIC DNA]</scope>
    <source>
        <strain evidence="1 2">ATCC 200175</strain>
    </source>
</reference>
<dbReference type="HOGENOM" id="CLU_970101_0_0_1"/>
<protein>
    <submittedName>
        <fullName evidence="1">Uncharacterized protein</fullName>
    </submittedName>
</protein>
<proteinExistence type="predicted"/>
<evidence type="ECO:0000313" key="2">
    <source>
        <dbReference type="Proteomes" id="UP000053647"/>
    </source>
</evidence>
<reference evidence="2" key="2">
    <citation type="submission" date="2015-01" db="EMBL/GenBank/DDBJ databases">
        <title>Evolutionary Origins and Diversification of the Mycorrhizal Mutualists.</title>
        <authorList>
            <consortium name="DOE Joint Genome Institute"/>
            <consortium name="Mycorrhizal Genomics Consortium"/>
            <person name="Kohler A."/>
            <person name="Kuo A."/>
            <person name="Nagy L.G."/>
            <person name="Floudas D."/>
            <person name="Copeland A."/>
            <person name="Barry K.W."/>
            <person name="Cichocki N."/>
            <person name="Veneault-Fourrey C."/>
            <person name="LaButti K."/>
            <person name="Lindquist E.A."/>
            <person name="Lipzen A."/>
            <person name="Lundell T."/>
            <person name="Morin E."/>
            <person name="Murat C."/>
            <person name="Riley R."/>
            <person name="Ohm R."/>
            <person name="Sun H."/>
            <person name="Tunlid A."/>
            <person name="Henrissat B."/>
            <person name="Grigoriev I.V."/>
            <person name="Hibbett D.S."/>
            <person name="Martin F."/>
        </authorList>
    </citation>
    <scope>NUCLEOTIDE SEQUENCE [LARGE SCALE GENOMIC DNA]</scope>
    <source>
        <strain evidence="2">ATCC 200175</strain>
    </source>
</reference>
<evidence type="ECO:0000313" key="1">
    <source>
        <dbReference type="EMBL" id="KIJ06080.1"/>
    </source>
</evidence>
<dbReference type="Proteomes" id="UP000053647">
    <property type="component" value="Unassembled WGS sequence"/>
</dbReference>